<dbReference type="Proteomes" id="UP000663829">
    <property type="component" value="Unassembled WGS sequence"/>
</dbReference>
<dbReference type="Gene3D" id="4.10.400.10">
    <property type="entry name" value="Low-density Lipoprotein Receptor"/>
    <property type="match status" value="3"/>
</dbReference>
<keyword evidence="6 9" id="KW-1015">Disulfide bond</keyword>
<keyword evidence="2 11" id="KW-0812">Transmembrane</keyword>
<organism evidence="14 16">
    <name type="scientific">Didymodactylos carnosus</name>
    <dbReference type="NCBI Taxonomy" id="1234261"/>
    <lineage>
        <taxon>Eukaryota</taxon>
        <taxon>Metazoa</taxon>
        <taxon>Spiralia</taxon>
        <taxon>Gnathifera</taxon>
        <taxon>Rotifera</taxon>
        <taxon>Eurotatoria</taxon>
        <taxon>Bdelloidea</taxon>
        <taxon>Philodinida</taxon>
        <taxon>Philodinidae</taxon>
        <taxon>Didymodactylos</taxon>
    </lineage>
</organism>
<dbReference type="PROSITE" id="PS50026">
    <property type="entry name" value="EGF_3"/>
    <property type="match status" value="2"/>
</dbReference>
<dbReference type="GO" id="GO:0005886">
    <property type="term" value="C:plasma membrane"/>
    <property type="evidence" value="ECO:0007669"/>
    <property type="project" value="TreeGrafter"/>
</dbReference>
<proteinExistence type="predicted"/>
<feature type="disulfide bond" evidence="10">
    <location>
        <begin position="41"/>
        <end position="53"/>
    </location>
</feature>
<feature type="domain" description="EGF-like" evidence="12">
    <location>
        <begin position="1079"/>
        <end position="1122"/>
    </location>
</feature>
<dbReference type="PROSITE" id="PS01186">
    <property type="entry name" value="EGF_2"/>
    <property type="match status" value="2"/>
</dbReference>
<dbReference type="Gene3D" id="2.10.25.10">
    <property type="entry name" value="Laminin"/>
    <property type="match status" value="1"/>
</dbReference>
<gene>
    <name evidence="14" type="ORF">GPM918_LOCUS24503</name>
    <name evidence="15" type="ORF">SRO942_LOCUS24502</name>
</gene>
<dbReference type="Proteomes" id="UP000681722">
    <property type="component" value="Unassembled WGS sequence"/>
</dbReference>
<dbReference type="EMBL" id="CAJOBC010009156">
    <property type="protein sequence ID" value="CAF3980732.1"/>
    <property type="molecule type" value="Genomic_DNA"/>
</dbReference>
<feature type="domain" description="EGF-like" evidence="12">
    <location>
        <begin position="877"/>
        <end position="915"/>
    </location>
</feature>
<evidence type="ECO:0000256" key="10">
    <source>
        <dbReference type="PROSITE-ProRule" id="PRU00124"/>
    </source>
</evidence>
<dbReference type="InterPro" id="IPR036055">
    <property type="entry name" value="LDL_receptor-like_sf"/>
</dbReference>
<feature type="transmembrane region" description="Helical" evidence="11">
    <location>
        <begin position="1155"/>
        <end position="1178"/>
    </location>
</feature>
<keyword evidence="4 11" id="KW-1133">Transmembrane helix</keyword>
<comment type="caution">
    <text evidence="9">Lacks conserved residue(s) required for the propagation of feature annotation.</text>
</comment>
<feature type="transmembrane region" description="Helical" evidence="11">
    <location>
        <begin position="1190"/>
        <end position="1215"/>
    </location>
</feature>
<feature type="transmembrane region" description="Helical" evidence="11">
    <location>
        <begin position="1329"/>
        <end position="1351"/>
    </location>
</feature>
<evidence type="ECO:0000313" key="16">
    <source>
        <dbReference type="Proteomes" id="UP000663829"/>
    </source>
</evidence>
<evidence type="ECO:0000256" key="8">
    <source>
        <dbReference type="ARBA" id="ARBA00023180"/>
    </source>
</evidence>
<dbReference type="InterPro" id="IPR000742">
    <property type="entry name" value="EGF"/>
</dbReference>
<name>A0A814XKI2_9BILA</name>
<keyword evidence="7" id="KW-0675">Receptor</keyword>
<feature type="disulfide bond" evidence="9">
    <location>
        <begin position="905"/>
        <end position="914"/>
    </location>
</feature>
<evidence type="ECO:0000256" key="7">
    <source>
        <dbReference type="ARBA" id="ARBA00023170"/>
    </source>
</evidence>
<feature type="disulfide bond" evidence="9">
    <location>
        <begin position="1112"/>
        <end position="1121"/>
    </location>
</feature>
<protein>
    <submittedName>
        <fullName evidence="14">Uncharacterized protein</fullName>
    </submittedName>
</protein>
<evidence type="ECO:0000256" key="11">
    <source>
        <dbReference type="SAM" id="Phobius"/>
    </source>
</evidence>
<dbReference type="InterPro" id="IPR002172">
    <property type="entry name" value="LDrepeatLR_classA_rpt"/>
</dbReference>
<evidence type="ECO:0000259" key="13">
    <source>
        <dbReference type="PROSITE" id="PS50262"/>
    </source>
</evidence>
<evidence type="ECO:0000313" key="15">
    <source>
        <dbReference type="EMBL" id="CAF3980732.1"/>
    </source>
</evidence>
<dbReference type="SUPFAM" id="SSF81321">
    <property type="entry name" value="Family A G protein-coupled receptor-like"/>
    <property type="match status" value="1"/>
</dbReference>
<feature type="disulfide bond" evidence="10">
    <location>
        <begin position="561"/>
        <end position="573"/>
    </location>
</feature>
<reference evidence="14" key="1">
    <citation type="submission" date="2021-02" db="EMBL/GenBank/DDBJ databases">
        <authorList>
            <person name="Nowell W R."/>
        </authorList>
    </citation>
    <scope>NUCLEOTIDE SEQUENCE</scope>
</reference>
<feature type="domain" description="G-protein coupled receptors family 1 profile" evidence="13">
    <location>
        <begin position="1170"/>
        <end position="1429"/>
    </location>
</feature>
<evidence type="ECO:0000256" key="4">
    <source>
        <dbReference type="ARBA" id="ARBA00022989"/>
    </source>
</evidence>
<evidence type="ECO:0000256" key="9">
    <source>
        <dbReference type="PROSITE-ProRule" id="PRU00076"/>
    </source>
</evidence>
<dbReference type="PROSITE" id="PS00022">
    <property type="entry name" value="EGF_1"/>
    <property type="match status" value="3"/>
</dbReference>
<feature type="transmembrane region" description="Helical" evidence="11">
    <location>
        <begin position="1227"/>
        <end position="1254"/>
    </location>
</feature>
<keyword evidence="16" id="KW-1185">Reference proteome</keyword>
<keyword evidence="8" id="KW-0325">Glycoprotein</keyword>
<keyword evidence="9" id="KW-0245">EGF-like domain</keyword>
<dbReference type="CDD" id="cd00112">
    <property type="entry name" value="LDLa"/>
    <property type="match status" value="3"/>
</dbReference>
<dbReference type="PROSITE" id="PS50068">
    <property type="entry name" value="LDLRA_2"/>
    <property type="match status" value="4"/>
</dbReference>
<feature type="disulfide bond" evidence="9">
    <location>
        <begin position="886"/>
        <end position="903"/>
    </location>
</feature>
<dbReference type="OrthoDB" id="2019384at2759"/>
<dbReference type="InterPro" id="IPR051221">
    <property type="entry name" value="LDLR-related"/>
</dbReference>
<dbReference type="EMBL" id="CAJNOQ010009155">
    <property type="protein sequence ID" value="CAF1217038.1"/>
    <property type="molecule type" value="Genomic_DNA"/>
</dbReference>
<comment type="caution">
    <text evidence="14">The sequence shown here is derived from an EMBL/GenBank/DDBJ whole genome shotgun (WGS) entry which is preliminary data.</text>
</comment>
<feature type="disulfide bond" evidence="10">
    <location>
        <begin position="538"/>
        <end position="553"/>
    </location>
</feature>
<dbReference type="SMART" id="SM00181">
    <property type="entry name" value="EGF"/>
    <property type="match status" value="3"/>
</dbReference>
<feature type="disulfide bond" evidence="10">
    <location>
        <begin position="568"/>
        <end position="586"/>
    </location>
</feature>
<feature type="disulfide bond" evidence="10">
    <location>
        <begin position="60"/>
        <end position="75"/>
    </location>
</feature>
<feature type="transmembrane region" description="Helical" evidence="11">
    <location>
        <begin position="1372"/>
        <end position="1390"/>
    </location>
</feature>
<sequence>CQYTFAKVKDFIEFDEILESRLELRYHSIMFNYVTIDNVTCYTGLTCKTLVFCLDWKQICDGVADCENAEDEQNCLELETNECDRKTEYRCRNGMCIVREFAFDLILDCMDGSDELERKLSEPRKIGRPYVECEEYKWSTGRPNYICKAHLMNSLYANLRFNLYHKRLHRQYVSDNKSLLCEKYMICKVGFNGIVSSECIALCKNIETSCSSLIRENCLSPFFFPANPVAYPSVRFLYFTNITEWDGIGFTPPKYICYDDTICSMFPTAYTIYGYHCRATVDFGLPSNQQYDVFHNSMARIFSTCLIHNTSCNQLFQCKLLNNCISKYRLNDLYNDCFFGDDETYENIQSLNLSDRITCISHTSKELHVPSWLYDHHSVNCLPIVTCESTSDGGCDLLRNVNLISPYHYLFQEICNGIENNALTDKNETDETNCYEFYHLCSARRRSCNGQWDCATGIDEICTERPKYCPSTEHLCFKSNNYQQTCLDRKYVGDGVIDCVGGTDERLEYCPHAYPSERNRRFWCKNSSQCLLVDKQVCDGYYDCPLRDDEVICPSRNKSECPTGMFACTNGNCVNMSKRCDGQPDCDRSAEDELFCDLLYVAYSSNPFGLYKDFNQYPFRDEVTSLSFNAQNHEIVQNKWMIQQTRNIRVQEEMQADLGYYYGYYCNLGVVVNSRDHTADKCLCSPNYYGDRCEFQSERLTVYFQAKLTKPLDNDIFKFLICLIAGNDTTVTCEYVVHFSQNNVLKHIVYLEYPREKHSLGNFFVRIFAFSITMSNITFHSAWYFRVTLQFLPVNRLTTFVLINVKKGFAACNRNCVHGSCIVYRNIDEKSFCLCDDGWLGPYCDVLSSITCANGSRSIEGQCLCTLGRIGPGCYIQNGTCSMGRCENGGTCFPIVETFEQICVCHEGYSGSLCQYPNAHVLVRLSDKPSDRTIIRMPIVVVHLLDIDESSSSLLPKNRSVYKNIHFDTVLSVYYRQEVLPAFIYVQLFYNTDTFHGLYYLVSFIRHVRTLHTSVLPSNRCPHVSELLNSTINQLLYLKRVKYYQRACYTLGVKCFFDDKYMCLCDNFVRYDCLLFDHDASNCTGRGYCLNGGHCAQSAQVFGKNTDFACVCARCFYGDLCQFTTAQYSQSLDAFTGPEILTGKPLRQQPVVIKIILTSVIVLVVSGLIINLLSIITFSRKRTHEVGCGFYLLLLCIISQLGILTLGARFTYLIVTQISGTENKSYAYVSCVALEFLLSVLLSGFDWLTACIAVERAFNAVKGTKFNKKLSKKVSKYVGVMVIVLTVVSSLHEPFNRHIIDDPRSNGYSWCVMQFDTQWLKTYETISNIVHLTTPFLINLVSTTVFLISLARRKSASTANTDNYYMLLKKQITLYKPFVVSPVILIIVELPRLVSSFAFACIEFPWQKYIYLVSYFVSFIPLMGTIIIFVLPAPVYREELSEFLRSTKTRFTRFSQRP</sequence>
<dbReference type="SUPFAM" id="SSF57196">
    <property type="entry name" value="EGF/Laminin"/>
    <property type="match status" value="1"/>
</dbReference>
<accession>A0A814XKI2</accession>
<dbReference type="InterPro" id="IPR017452">
    <property type="entry name" value="GPCR_Rhodpsn_7TM"/>
</dbReference>
<keyword evidence="5 11" id="KW-0472">Membrane</keyword>
<evidence type="ECO:0000256" key="5">
    <source>
        <dbReference type="ARBA" id="ARBA00023136"/>
    </source>
</evidence>
<evidence type="ECO:0000256" key="3">
    <source>
        <dbReference type="ARBA" id="ARBA00022737"/>
    </source>
</evidence>
<feature type="disulfide bond" evidence="10">
    <location>
        <begin position="91"/>
        <end position="109"/>
    </location>
</feature>
<comment type="subcellular location">
    <subcellularLocation>
        <location evidence="1">Membrane</location>
        <topology evidence="1">Single-pass membrane protein</topology>
    </subcellularLocation>
</comment>
<dbReference type="Gene3D" id="1.20.1070.10">
    <property type="entry name" value="Rhodopsin 7-helix transmembrane proteins"/>
    <property type="match status" value="1"/>
</dbReference>
<dbReference type="GO" id="GO:0043235">
    <property type="term" value="C:receptor complex"/>
    <property type="evidence" value="ECO:0007669"/>
    <property type="project" value="TreeGrafter"/>
</dbReference>
<dbReference type="PANTHER" id="PTHR22722">
    <property type="entry name" value="LOW-DENSITY LIPOPROTEIN RECEPTOR-RELATED PROTEIN 2-RELATED"/>
    <property type="match status" value="1"/>
</dbReference>
<feature type="non-terminal residue" evidence="14">
    <location>
        <position position="1"/>
    </location>
</feature>
<keyword evidence="3" id="KW-0677">Repeat</keyword>
<dbReference type="SUPFAM" id="SSF57424">
    <property type="entry name" value="LDL receptor-like module"/>
    <property type="match status" value="3"/>
</dbReference>
<dbReference type="Pfam" id="PF00057">
    <property type="entry name" value="Ldl_recept_a"/>
    <property type="match status" value="2"/>
</dbReference>
<evidence type="ECO:0000256" key="1">
    <source>
        <dbReference type="ARBA" id="ARBA00004167"/>
    </source>
</evidence>
<dbReference type="PRINTS" id="PR00261">
    <property type="entry name" value="LDLRECEPTOR"/>
</dbReference>
<dbReference type="SMART" id="SM00192">
    <property type="entry name" value="LDLa"/>
    <property type="match status" value="7"/>
</dbReference>
<feature type="transmembrane region" description="Helical" evidence="11">
    <location>
        <begin position="1274"/>
        <end position="1292"/>
    </location>
</feature>
<dbReference type="PROSITE" id="PS01209">
    <property type="entry name" value="LDLRA_1"/>
    <property type="match status" value="1"/>
</dbReference>
<evidence type="ECO:0000256" key="6">
    <source>
        <dbReference type="ARBA" id="ARBA00023157"/>
    </source>
</evidence>
<evidence type="ECO:0000259" key="12">
    <source>
        <dbReference type="PROSITE" id="PS50026"/>
    </source>
</evidence>
<evidence type="ECO:0000313" key="14">
    <source>
        <dbReference type="EMBL" id="CAF1217038.1"/>
    </source>
</evidence>
<dbReference type="InterPro" id="IPR023415">
    <property type="entry name" value="LDLR_class-A_CS"/>
</dbReference>
<feature type="transmembrane region" description="Helical" evidence="11">
    <location>
        <begin position="1410"/>
        <end position="1436"/>
    </location>
</feature>
<dbReference type="PROSITE" id="PS50262">
    <property type="entry name" value="G_PROTEIN_RECEP_F1_2"/>
    <property type="match status" value="1"/>
</dbReference>
<evidence type="ECO:0000256" key="2">
    <source>
        <dbReference type="ARBA" id="ARBA00022692"/>
    </source>
</evidence>